<evidence type="ECO:0000313" key="4">
    <source>
        <dbReference type="Proteomes" id="UP001165667"/>
    </source>
</evidence>
<sequence length="310" mass="34300">MGASIDDKPPASADRPYVIPVREIMPKATDVGAGRIADMDEHGIDMQVLSCSNPLQLAPANQAVDLARAANDRLAEAARAHPTRFAGFAALPWQDPQEAAKELERAVKDLYLKGTLLIGRPGKTFLDDPRYEPVLAKLNELRVPLYVHPGVPLPQVQQPYYGGFGGEVTVRLSGAGWGWHSEAGIQVIRLILSGTFDRFPDLRVISGHWGEMVPLYLQRLDDIMSRNVTGLSRTITDTYTSQIYVTPSGMLYMPQFEFIHKVMGADRILYSVDYPYLTNTGARGFLERLPISQTDKEKIAHGNAETLLDL</sequence>
<dbReference type="InterPro" id="IPR032466">
    <property type="entry name" value="Metal_Hydrolase"/>
</dbReference>
<dbReference type="GO" id="GO:0005829">
    <property type="term" value="C:cytosol"/>
    <property type="evidence" value="ECO:0007669"/>
    <property type="project" value="TreeGrafter"/>
</dbReference>
<reference evidence="3" key="1">
    <citation type="submission" date="2022-05" db="EMBL/GenBank/DDBJ databases">
        <authorList>
            <person name="Pankratov T."/>
        </authorList>
    </citation>
    <scope>NUCLEOTIDE SEQUENCE</scope>
    <source>
        <strain evidence="3">BP6-180914</strain>
    </source>
</reference>
<gene>
    <name evidence="3" type="ORF">M8523_29190</name>
</gene>
<evidence type="ECO:0000259" key="2">
    <source>
        <dbReference type="Pfam" id="PF04909"/>
    </source>
</evidence>
<dbReference type="Proteomes" id="UP001165667">
    <property type="component" value="Unassembled WGS sequence"/>
</dbReference>
<dbReference type="EMBL" id="JAMOIM010000038">
    <property type="protein sequence ID" value="MCW6512020.1"/>
    <property type="molecule type" value="Genomic_DNA"/>
</dbReference>
<protein>
    <submittedName>
        <fullName evidence="3">Amidohydrolase family protein</fullName>
    </submittedName>
</protein>
<dbReference type="PANTHER" id="PTHR21240:SF30">
    <property type="entry name" value="AMIDOHYDROLASE-RELATED DOMAIN-CONTAINING PROTEIN-RELATED"/>
    <property type="match status" value="1"/>
</dbReference>
<evidence type="ECO:0000313" key="3">
    <source>
        <dbReference type="EMBL" id="MCW6512020.1"/>
    </source>
</evidence>
<keyword evidence="1" id="KW-0456">Lyase</keyword>
<dbReference type="GO" id="GO:0016831">
    <property type="term" value="F:carboxy-lyase activity"/>
    <property type="evidence" value="ECO:0007669"/>
    <property type="project" value="InterPro"/>
</dbReference>
<dbReference type="AlphaFoldDB" id="A0AA42CR26"/>
<organism evidence="3 4">
    <name type="scientific">Lichenifustis flavocetrariae</name>
    <dbReference type="NCBI Taxonomy" id="2949735"/>
    <lineage>
        <taxon>Bacteria</taxon>
        <taxon>Pseudomonadati</taxon>
        <taxon>Pseudomonadota</taxon>
        <taxon>Alphaproteobacteria</taxon>
        <taxon>Hyphomicrobiales</taxon>
        <taxon>Lichenihabitantaceae</taxon>
        <taxon>Lichenifustis</taxon>
    </lineage>
</organism>
<dbReference type="InterPro" id="IPR032465">
    <property type="entry name" value="ACMSD"/>
</dbReference>
<dbReference type="Pfam" id="PF04909">
    <property type="entry name" value="Amidohydro_2"/>
    <property type="match status" value="1"/>
</dbReference>
<name>A0AA42CR26_9HYPH</name>
<dbReference type="InterPro" id="IPR006680">
    <property type="entry name" value="Amidohydro-rel"/>
</dbReference>
<dbReference type="SUPFAM" id="SSF51556">
    <property type="entry name" value="Metallo-dependent hydrolases"/>
    <property type="match status" value="1"/>
</dbReference>
<feature type="domain" description="Amidohydrolase-related" evidence="2">
    <location>
        <begin position="34"/>
        <end position="310"/>
    </location>
</feature>
<dbReference type="GO" id="GO:0016787">
    <property type="term" value="F:hydrolase activity"/>
    <property type="evidence" value="ECO:0007669"/>
    <property type="project" value="InterPro"/>
</dbReference>
<keyword evidence="4" id="KW-1185">Reference proteome</keyword>
<dbReference type="PANTHER" id="PTHR21240">
    <property type="entry name" value="2-AMINO-3-CARBOXYLMUCONATE-6-SEMIALDEHYDE DECARBOXYLASE"/>
    <property type="match status" value="1"/>
</dbReference>
<proteinExistence type="predicted"/>
<dbReference type="GO" id="GO:0019748">
    <property type="term" value="P:secondary metabolic process"/>
    <property type="evidence" value="ECO:0007669"/>
    <property type="project" value="TreeGrafter"/>
</dbReference>
<dbReference type="Gene3D" id="3.20.20.140">
    <property type="entry name" value="Metal-dependent hydrolases"/>
    <property type="match status" value="1"/>
</dbReference>
<dbReference type="RefSeq" id="WP_282588398.1">
    <property type="nucleotide sequence ID" value="NZ_JAMOIM010000038.1"/>
</dbReference>
<comment type="caution">
    <text evidence="3">The sequence shown here is derived from an EMBL/GenBank/DDBJ whole genome shotgun (WGS) entry which is preliminary data.</text>
</comment>
<evidence type="ECO:0000256" key="1">
    <source>
        <dbReference type="ARBA" id="ARBA00023239"/>
    </source>
</evidence>
<accession>A0AA42CR26</accession>